<reference evidence="6 7" key="1">
    <citation type="journal article" date="2008" name="Nature">
        <title>The genome of the model beetle and pest Tribolium castaneum.</title>
        <authorList>
            <consortium name="Tribolium Genome Sequencing Consortium"/>
            <person name="Richards S."/>
            <person name="Gibbs R.A."/>
            <person name="Weinstock G.M."/>
            <person name="Brown S.J."/>
            <person name="Denell R."/>
            <person name="Beeman R.W."/>
            <person name="Gibbs R."/>
            <person name="Beeman R.W."/>
            <person name="Brown S.J."/>
            <person name="Bucher G."/>
            <person name="Friedrich M."/>
            <person name="Grimmelikhuijzen C.J."/>
            <person name="Klingler M."/>
            <person name="Lorenzen M."/>
            <person name="Richards S."/>
            <person name="Roth S."/>
            <person name="Schroder R."/>
            <person name="Tautz D."/>
            <person name="Zdobnov E.M."/>
            <person name="Muzny D."/>
            <person name="Gibbs R.A."/>
            <person name="Weinstock G.M."/>
            <person name="Attaway T."/>
            <person name="Bell S."/>
            <person name="Buhay C.J."/>
            <person name="Chandrabose M.N."/>
            <person name="Chavez D."/>
            <person name="Clerk-Blankenburg K.P."/>
            <person name="Cree A."/>
            <person name="Dao M."/>
            <person name="Davis C."/>
            <person name="Chacko J."/>
            <person name="Dinh H."/>
            <person name="Dugan-Rocha S."/>
            <person name="Fowler G."/>
            <person name="Garner T.T."/>
            <person name="Garnes J."/>
            <person name="Gnirke A."/>
            <person name="Hawes A."/>
            <person name="Hernandez J."/>
            <person name="Hines S."/>
            <person name="Holder M."/>
            <person name="Hume J."/>
            <person name="Jhangiani S.N."/>
            <person name="Joshi V."/>
            <person name="Khan Z.M."/>
            <person name="Jackson L."/>
            <person name="Kovar C."/>
            <person name="Kowis A."/>
            <person name="Lee S."/>
            <person name="Lewis L.R."/>
            <person name="Margolis J."/>
            <person name="Morgan M."/>
            <person name="Nazareth L.V."/>
            <person name="Nguyen N."/>
            <person name="Okwuonu G."/>
            <person name="Parker D."/>
            <person name="Richards S."/>
            <person name="Ruiz S.J."/>
            <person name="Santibanez J."/>
            <person name="Savard J."/>
            <person name="Scherer S.E."/>
            <person name="Schneider B."/>
            <person name="Sodergren E."/>
            <person name="Tautz D."/>
            <person name="Vattahil S."/>
            <person name="Villasana D."/>
            <person name="White C.S."/>
            <person name="Wright R."/>
            <person name="Park Y."/>
            <person name="Beeman R.W."/>
            <person name="Lord J."/>
            <person name="Oppert B."/>
            <person name="Lorenzen M."/>
            <person name="Brown S."/>
            <person name="Wang L."/>
            <person name="Savard J."/>
            <person name="Tautz D."/>
            <person name="Richards S."/>
            <person name="Weinstock G."/>
            <person name="Gibbs R.A."/>
            <person name="Liu Y."/>
            <person name="Worley K."/>
            <person name="Weinstock G."/>
            <person name="Elsik C.G."/>
            <person name="Reese J.T."/>
            <person name="Elhaik E."/>
            <person name="Landan G."/>
            <person name="Graur D."/>
            <person name="Arensburger P."/>
            <person name="Atkinson P."/>
            <person name="Beeman R.W."/>
            <person name="Beidler J."/>
            <person name="Brown S.J."/>
            <person name="Demuth J.P."/>
            <person name="Drury D.W."/>
            <person name="Du Y.Z."/>
            <person name="Fujiwara H."/>
            <person name="Lorenzen M."/>
            <person name="Maselli V."/>
            <person name="Osanai M."/>
            <person name="Park Y."/>
            <person name="Robertson H.M."/>
            <person name="Tu Z."/>
            <person name="Wang J.J."/>
            <person name="Wang S."/>
            <person name="Richards S."/>
            <person name="Song H."/>
            <person name="Zhang L."/>
            <person name="Sodergren E."/>
            <person name="Werner D."/>
            <person name="Stanke M."/>
            <person name="Morgenstern B."/>
            <person name="Solovyev V."/>
            <person name="Kosarev P."/>
            <person name="Brown G."/>
            <person name="Chen H.C."/>
            <person name="Ermolaeva O."/>
            <person name="Hlavina W."/>
            <person name="Kapustin Y."/>
            <person name="Kiryutin B."/>
            <person name="Kitts P."/>
            <person name="Maglott D."/>
            <person name="Pruitt K."/>
            <person name="Sapojnikov V."/>
            <person name="Souvorov A."/>
            <person name="Mackey A.J."/>
            <person name="Waterhouse R.M."/>
            <person name="Wyder S."/>
            <person name="Zdobnov E.M."/>
            <person name="Zdobnov E.M."/>
            <person name="Wyder S."/>
            <person name="Kriventseva E.V."/>
            <person name="Kadowaki T."/>
            <person name="Bork P."/>
            <person name="Aranda M."/>
            <person name="Bao R."/>
            <person name="Beermann A."/>
            <person name="Berns N."/>
            <person name="Bolognesi R."/>
            <person name="Bonneton F."/>
            <person name="Bopp D."/>
            <person name="Brown S.J."/>
            <person name="Bucher G."/>
            <person name="Butts T."/>
            <person name="Chaumot A."/>
            <person name="Denell R.E."/>
            <person name="Ferrier D.E."/>
            <person name="Friedrich M."/>
            <person name="Gordon C.M."/>
            <person name="Jindra M."/>
            <person name="Klingler M."/>
            <person name="Lan Q."/>
            <person name="Lattorff H.M."/>
            <person name="Laudet V."/>
            <person name="von Levetsow C."/>
            <person name="Liu Z."/>
            <person name="Lutz R."/>
            <person name="Lynch J.A."/>
            <person name="da Fonseca R.N."/>
            <person name="Posnien N."/>
            <person name="Reuter R."/>
            <person name="Roth S."/>
            <person name="Savard J."/>
            <person name="Schinko J.B."/>
            <person name="Schmitt C."/>
            <person name="Schoppmeier M."/>
            <person name="Schroder R."/>
            <person name="Shippy T.D."/>
            <person name="Simonnet F."/>
            <person name="Marques-Souza H."/>
            <person name="Tautz D."/>
            <person name="Tomoyasu Y."/>
            <person name="Trauner J."/>
            <person name="Van der Zee M."/>
            <person name="Vervoort M."/>
            <person name="Wittkopp N."/>
            <person name="Wimmer E.A."/>
            <person name="Yang X."/>
            <person name="Jones A.K."/>
            <person name="Sattelle D.B."/>
            <person name="Ebert P.R."/>
            <person name="Nelson D."/>
            <person name="Scott J.G."/>
            <person name="Beeman R.W."/>
            <person name="Muthukrishnan S."/>
            <person name="Kramer K.J."/>
            <person name="Arakane Y."/>
            <person name="Beeman R.W."/>
            <person name="Zhu Q."/>
            <person name="Hogenkamp D."/>
            <person name="Dixit R."/>
            <person name="Oppert B."/>
            <person name="Jiang H."/>
            <person name="Zou Z."/>
            <person name="Marshall J."/>
            <person name="Elpidina E."/>
            <person name="Vinokurov K."/>
            <person name="Oppert C."/>
            <person name="Zou Z."/>
            <person name="Evans J."/>
            <person name="Lu Z."/>
            <person name="Zhao P."/>
            <person name="Sumathipala N."/>
            <person name="Altincicek B."/>
            <person name="Vilcinskas A."/>
            <person name="Williams M."/>
            <person name="Hultmark D."/>
            <person name="Hetru C."/>
            <person name="Jiang H."/>
            <person name="Grimmelikhuijzen C.J."/>
            <person name="Hauser F."/>
            <person name="Cazzamali G."/>
            <person name="Williamson M."/>
            <person name="Park Y."/>
            <person name="Li B."/>
            <person name="Tanaka Y."/>
            <person name="Predel R."/>
            <person name="Neupert S."/>
            <person name="Schachtner J."/>
            <person name="Verleyen P."/>
            <person name="Raible F."/>
            <person name="Bork P."/>
            <person name="Friedrich M."/>
            <person name="Walden K.K."/>
            <person name="Robertson H.M."/>
            <person name="Angeli S."/>
            <person name="Foret S."/>
            <person name="Bucher G."/>
            <person name="Schuetz S."/>
            <person name="Maleszka R."/>
            <person name="Wimmer E.A."/>
            <person name="Beeman R.W."/>
            <person name="Lorenzen M."/>
            <person name="Tomoyasu Y."/>
            <person name="Miller S.C."/>
            <person name="Grossmann D."/>
            <person name="Bucher G."/>
        </authorList>
    </citation>
    <scope>NUCLEOTIDE SEQUENCE [LARGE SCALE GENOMIC DNA]</scope>
    <source>
        <strain evidence="6 7">Georgia GA2</strain>
    </source>
</reference>
<evidence type="ECO:0000313" key="6">
    <source>
        <dbReference type="EMBL" id="KYB25731.1"/>
    </source>
</evidence>
<dbReference type="GO" id="GO:0050776">
    <property type="term" value="P:regulation of immune response"/>
    <property type="evidence" value="ECO:0000318"/>
    <property type="project" value="GO_Central"/>
</dbReference>
<dbReference type="GO" id="GO:0004867">
    <property type="term" value="F:serine-type endopeptidase inhibitor activity"/>
    <property type="evidence" value="ECO:0007669"/>
    <property type="project" value="UniProtKB-KW"/>
</dbReference>
<evidence type="ECO:0000256" key="4">
    <source>
        <dbReference type="RuleBase" id="RU000411"/>
    </source>
</evidence>
<gene>
    <name evidence="6" type="primary">AUGUSTUS-3.0.2_34133</name>
    <name evidence="6" type="ORF">TcasGA2_TC034133</name>
</gene>
<dbReference type="Gene3D" id="2.30.39.10">
    <property type="entry name" value="Alpha-1-antitrypsin, domain 1"/>
    <property type="match status" value="1"/>
</dbReference>
<organism evidence="6 7">
    <name type="scientific">Tribolium castaneum</name>
    <name type="common">Red flour beetle</name>
    <dbReference type="NCBI Taxonomy" id="7070"/>
    <lineage>
        <taxon>Eukaryota</taxon>
        <taxon>Metazoa</taxon>
        <taxon>Ecdysozoa</taxon>
        <taxon>Arthropoda</taxon>
        <taxon>Hexapoda</taxon>
        <taxon>Insecta</taxon>
        <taxon>Pterygota</taxon>
        <taxon>Neoptera</taxon>
        <taxon>Endopterygota</taxon>
        <taxon>Coleoptera</taxon>
        <taxon>Polyphaga</taxon>
        <taxon>Cucujiformia</taxon>
        <taxon>Tenebrionidae</taxon>
        <taxon>Tenebrionidae incertae sedis</taxon>
        <taxon>Tribolium</taxon>
    </lineage>
</organism>
<dbReference type="InterPro" id="IPR042178">
    <property type="entry name" value="Serpin_sf_1"/>
</dbReference>
<keyword evidence="7" id="KW-1185">Reference proteome</keyword>
<dbReference type="SMART" id="SM00093">
    <property type="entry name" value="SERPIN"/>
    <property type="match status" value="1"/>
</dbReference>
<dbReference type="InterPro" id="IPR023796">
    <property type="entry name" value="Serpin_dom"/>
</dbReference>
<dbReference type="GO" id="GO:0005615">
    <property type="term" value="C:extracellular space"/>
    <property type="evidence" value="ECO:0000318"/>
    <property type="project" value="GO_Central"/>
</dbReference>
<evidence type="ECO:0000256" key="2">
    <source>
        <dbReference type="ARBA" id="ARBA00022690"/>
    </source>
</evidence>
<dbReference type="InterPro" id="IPR023795">
    <property type="entry name" value="Serpin_CS"/>
</dbReference>
<dbReference type="InterPro" id="IPR036186">
    <property type="entry name" value="Serpin_sf"/>
</dbReference>
<evidence type="ECO:0000313" key="7">
    <source>
        <dbReference type="Proteomes" id="UP000007266"/>
    </source>
</evidence>
<dbReference type="Gene3D" id="3.30.497.10">
    <property type="entry name" value="Antithrombin, subunit I, domain 2"/>
    <property type="match status" value="1"/>
</dbReference>
<dbReference type="CDD" id="cd19955">
    <property type="entry name" value="serpin48-like_insects"/>
    <property type="match status" value="1"/>
</dbReference>
<dbReference type="Proteomes" id="UP000007266">
    <property type="component" value="Linkage group 8"/>
</dbReference>
<evidence type="ECO:0000256" key="1">
    <source>
        <dbReference type="ARBA" id="ARBA00009500"/>
    </source>
</evidence>
<proteinExistence type="inferred from homology"/>
<dbReference type="OMA" id="NRRIYEC"/>
<evidence type="ECO:0000256" key="3">
    <source>
        <dbReference type="ARBA" id="ARBA00022900"/>
    </source>
</evidence>
<evidence type="ECO:0000259" key="5">
    <source>
        <dbReference type="SMART" id="SM00093"/>
    </source>
</evidence>
<reference evidence="6 7" key="2">
    <citation type="journal article" date="2010" name="Nucleic Acids Res.">
        <title>BeetleBase in 2010: revisions to provide comprehensive genomic information for Tribolium castaneum.</title>
        <authorList>
            <person name="Kim H.S."/>
            <person name="Murphy T."/>
            <person name="Xia J."/>
            <person name="Caragea D."/>
            <person name="Park Y."/>
            <person name="Beeman R.W."/>
            <person name="Lorenzen M.D."/>
            <person name="Butcher S."/>
            <person name="Manak J.R."/>
            <person name="Brown S.J."/>
        </authorList>
    </citation>
    <scope>GENOME REANNOTATION</scope>
    <source>
        <strain evidence="6 7">Georgia GA2</strain>
    </source>
</reference>
<dbReference type="Pfam" id="PF00079">
    <property type="entry name" value="Serpin"/>
    <property type="match status" value="1"/>
</dbReference>
<name>A0A139WD23_TRICA</name>
<dbReference type="eggNOG" id="KOG2392">
    <property type="taxonomic scope" value="Eukaryota"/>
</dbReference>
<dbReference type="EMBL" id="KQ971362">
    <property type="protein sequence ID" value="KYB25731.1"/>
    <property type="molecule type" value="Genomic_DNA"/>
</dbReference>
<dbReference type="InterPro" id="IPR000215">
    <property type="entry name" value="Serpin_fam"/>
</dbReference>
<keyword evidence="3" id="KW-0722">Serine protease inhibitor</keyword>
<protein>
    <submittedName>
        <fullName evidence="6">Alaserpin-like Protein</fullName>
    </submittedName>
</protein>
<dbReference type="PANTHER" id="PTHR11461">
    <property type="entry name" value="SERINE PROTEASE INHIBITOR, SERPIN"/>
    <property type="match status" value="1"/>
</dbReference>
<keyword evidence="2" id="KW-0646">Protease inhibitor</keyword>
<dbReference type="InterPro" id="IPR042185">
    <property type="entry name" value="Serpin_sf_2"/>
</dbReference>
<dbReference type="InParanoid" id="A0A139WD23"/>
<comment type="similarity">
    <text evidence="1 4">Belongs to the serpin family.</text>
</comment>
<accession>A0A139WD23</accession>
<dbReference type="AlphaFoldDB" id="A0A139WD23"/>
<sequence>MGFFRSVILGLQLQSLTSHFVYFLRENARRLSRAAQSSVGVYISASSGVECFSRRPLRKRESADGLKTAILSHLPPSTNSPICYSCRKMWKKKQGKKYKINLIDKLSNAISVGYGMKQSLLDVGFQHREGPLTQMSDHPRFQFRREPTERGQTGNVDVDISVTKEMMNRRIYECGAFPLARWQTYDKMKRLIIFLFATNAISCNNIHKDFQKSNDLFAASLYKEIVKDPKYAGKNVLISPLSAETVLALAQSGCGDETSQEIRTVLHLPNDQNQIENLYKTVLPTLGVQSANKIYVKEKFTIRSEFTKIAKEVFGSDCENVNFSKEEAAGIMNQWVEQQTGKKIRDLISPGVLNNRTRLVLVNALHFKGEFSVPFPPGFTYKENFYAGNSQIQVETMHNPSGAKYLYFECHHLNAKFLELPFQNEASITFILPNEKNGLAALEAQIGRVLVPHNVTRDLVEVSLPKFTIESGFELKNVLQNLGVSKAFNEAEADLSGIAGNKGDLVVDSVNQKTFVGVEEGGVEAAAAAFASIPVPPSAVVEPSKHFKADHPFLFYIKIKGVIAFLGRFLTPN</sequence>
<dbReference type="PROSITE" id="PS00284">
    <property type="entry name" value="SERPIN"/>
    <property type="match status" value="1"/>
</dbReference>
<dbReference type="PANTHER" id="PTHR11461:SF211">
    <property type="entry name" value="GH10112P-RELATED"/>
    <property type="match status" value="1"/>
</dbReference>
<dbReference type="SUPFAM" id="SSF56574">
    <property type="entry name" value="Serpins"/>
    <property type="match status" value="1"/>
</dbReference>
<feature type="domain" description="Serpin" evidence="5">
    <location>
        <begin position="219"/>
        <end position="572"/>
    </location>
</feature>